<dbReference type="Gramene" id="Zm00001eb426420_T002">
    <property type="protein sequence ID" value="Zm00001eb426420_P002"/>
    <property type="gene ID" value="Zm00001eb426420"/>
</dbReference>
<dbReference type="InterPro" id="IPR013083">
    <property type="entry name" value="Znf_RING/FYVE/PHD"/>
</dbReference>
<keyword evidence="6" id="KW-1185">Reference proteome</keyword>
<dbReference type="PANTHER" id="PTHR45931:SF16">
    <property type="entry name" value="RING_U-BOX SUPERFAMILY PROTEIN"/>
    <property type="match status" value="1"/>
</dbReference>
<evidence type="ECO:0000256" key="1">
    <source>
        <dbReference type="ARBA" id="ARBA00022723"/>
    </source>
</evidence>
<dbReference type="InParanoid" id="A0A804RKY5"/>
<dbReference type="InterPro" id="IPR051834">
    <property type="entry name" value="RING_finger_E3_ligase"/>
</dbReference>
<dbReference type="GO" id="GO:0008270">
    <property type="term" value="F:zinc ion binding"/>
    <property type="evidence" value="ECO:0007669"/>
    <property type="project" value="UniProtKB-KW"/>
</dbReference>
<name>A0A804RKY5_MAIZE</name>
<dbReference type="AlphaFoldDB" id="A0A804RKY5"/>
<dbReference type="GO" id="GO:0061630">
    <property type="term" value="F:ubiquitin protein ligase activity"/>
    <property type="evidence" value="ECO:0000318"/>
    <property type="project" value="GO_Central"/>
</dbReference>
<dbReference type="SUPFAM" id="SSF57850">
    <property type="entry name" value="RING/U-box"/>
    <property type="match status" value="1"/>
</dbReference>
<sequence length="745" mass="81319">MTDMNSDEILEVPDTPDRLQQSKYHVSSSIVGRDGTMAAANPSPQRKFRIRFKNNSVQGSSSQNNGCSILPAALDTDHIFKQAEAAQILELSKDYKAKFSLQKPDSTRISVDSEKRAGKHGFDQSRSISNNISCSVTGGRNPTFQVKDGEVGQQDAGHQSANFLDIGPGFPTIQVGKPGYRLCTRTTDKLKGVTGADVCPGSSSGEVKGDLITNKVIAGPTSPLRVFPRRHVGQKRLVRNGCISPSNIAKTDAKVNEKQEMCSLSEHLDHPHQPDAFDGGDVIDLTENSPIMTRQRSEVNNKLMSGHNMDTRAAKKLRTDRFGRTLVRQSKCHANNSSCSEVSLSGLNNNGKGIDCDILDSDQTGEANLRGVDLSTAGTYLNKNFSDISTEQGWRTTHNHTSKLPISFMGNITSSSGWESGSSTTRSNQNHGSAGGKHSSVSGANIIVPDKIGNKTIMLGRERRKQTSTSSHIGESSSAADEPRGDLQSSKISAGPNHSSHQHNIPVINIDDVSPEARPSSSGFTNRTLDPTIEAQLESDELLARQLQEQLYNESARFAPTEEIDAIVAMSLQHEEDTHRTSRTLRRFQNHTRGARATRLSSYRNALRAELATANNMISRQRNTAPINLGLRAALARYPGALHIQPNIDLNDYDALLALDENNHQHTGASESQINNLPQSVVQSNSIEDPCSVCLENPSVGDTIRHLPCFHKFHKEVIPLIVMFQSLSLNFVAFLMTNCLQATVY</sequence>
<evidence type="ECO:0008006" key="7">
    <source>
        <dbReference type="Google" id="ProtNLM"/>
    </source>
</evidence>
<feature type="compositionally biased region" description="Polar residues" evidence="4">
    <location>
        <begin position="487"/>
        <end position="503"/>
    </location>
</feature>
<organism evidence="5 6">
    <name type="scientific">Zea mays</name>
    <name type="common">Maize</name>
    <dbReference type="NCBI Taxonomy" id="4577"/>
    <lineage>
        <taxon>Eukaryota</taxon>
        <taxon>Viridiplantae</taxon>
        <taxon>Streptophyta</taxon>
        <taxon>Embryophyta</taxon>
        <taxon>Tracheophyta</taxon>
        <taxon>Spermatophyta</taxon>
        <taxon>Magnoliopsida</taxon>
        <taxon>Liliopsida</taxon>
        <taxon>Poales</taxon>
        <taxon>Poaceae</taxon>
        <taxon>PACMAD clade</taxon>
        <taxon>Panicoideae</taxon>
        <taxon>Andropogonodae</taxon>
        <taxon>Andropogoneae</taxon>
        <taxon>Tripsacinae</taxon>
        <taxon>Zea</taxon>
    </lineage>
</organism>
<evidence type="ECO:0000313" key="6">
    <source>
        <dbReference type="Proteomes" id="UP000007305"/>
    </source>
</evidence>
<evidence type="ECO:0000256" key="4">
    <source>
        <dbReference type="SAM" id="MobiDB-lite"/>
    </source>
</evidence>
<keyword evidence="3" id="KW-0862">Zinc</keyword>
<reference evidence="5" key="2">
    <citation type="submission" date="2019-07" db="EMBL/GenBank/DDBJ databases">
        <authorList>
            <person name="Seetharam A."/>
            <person name="Woodhouse M."/>
            <person name="Cannon E."/>
        </authorList>
    </citation>
    <scope>NUCLEOTIDE SEQUENCE [LARGE SCALE GENOMIC DNA]</scope>
    <source>
        <strain evidence="5">cv. B73</strain>
    </source>
</reference>
<feature type="compositionally biased region" description="Polar residues" evidence="4">
    <location>
        <begin position="519"/>
        <end position="529"/>
    </location>
</feature>
<feature type="region of interest" description="Disordered" evidence="4">
    <location>
        <begin position="512"/>
        <end position="531"/>
    </location>
</feature>
<protein>
    <recommendedName>
        <fullName evidence="7">RING/U-box superfamily protein</fullName>
    </recommendedName>
</protein>
<accession>A0A804RKY5</accession>
<reference evidence="6" key="1">
    <citation type="journal article" date="2009" name="Science">
        <title>The B73 maize genome: complexity, diversity, and dynamics.</title>
        <authorList>
            <person name="Schnable P.S."/>
            <person name="Ware D."/>
            <person name="Fulton R.S."/>
            <person name="Stein J.C."/>
            <person name="Wei F."/>
            <person name="Pasternak S."/>
            <person name="Liang C."/>
            <person name="Zhang J."/>
            <person name="Fulton L."/>
            <person name="Graves T.A."/>
            <person name="Minx P."/>
            <person name="Reily A.D."/>
            <person name="Courtney L."/>
            <person name="Kruchowski S.S."/>
            <person name="Tomlinson C."/>
            <person name="Strong C."/>
            <person name="Delehaunty K."/>
            <person name="Fronick C."/>
            <person name="Courtney B."/>
            <person name="Rock S.M."/>
            <person name="Belter E."/>
            <person name="Du F."/>
            <person name="Kim K."/>
            <person name="Abbott R.M."/>
            <person name="Cotton M."/>
            <person name="Levy A."/>
            <person name="Marchetto P."/>
            <person name="Ochoa K."/>
            <person name="Jackson S.M."/>
            <person name="Gillam B."/>
            <person name="Chen W."/>
            <person name="Yan L."/>
            <person name="Higginbotham J."/>
            <person name="Cardenas M."/>
            <person name="Waligorski J."/>
            <person name="Applebaum E."/>
            <person name="Phelps L."/>
            <person name="Falcone J."/>
            <person name="Kanchi K."/>
            <person name="Thane T."/>
            <person name="Scimone A."/>
            <person name="Thane N."/>
            <person name="Henke J."/>
            <person name="Wang T."/>
            <person name="Ruppert J."/>
            <person name="Shah N."/>
            <person name="Rotter K."/>
            <person name="Hodges J."/>
            <person name="Ingenthron E."/>
            <person name="Cordes M."/>
            <person name="Kohlberg S."/>
            <person name="Sgro J."/>
            <person name="Delgado B."/>
            <person name="Mead K."/>
            <person name="Chinwalla A."/>
            <person name="Leonard S."/>
            <person name="Crouse K."/>
            <person name="Collura K."/>
            <person name="Kudrna D."/>
            <person name="Currie J."/>
            <person name="He R."/>
            <person name="Angelova A."/>
            <person name="Rajasekar S."/>
            <person name="Mueller T."/>
            <person name="Lomeli R."/>
            <person name="Scara G."/>
            <person name="Ko A."/>
            <person name="Delaney K."/>
            <person name="Wissotski M."/>
            <person name="Lopez G."/>
            <person name="Campos D."/>
            <person name="Braidotti M."/>
            <person name="Ashley E."/>
            <person name="Golser W."/>
            <person name="Kim H."/>
            <person name="Lee S."/>
            <person name="Lin J."/>
            <person name="Dujmic Z."/>
            <person name="Kim W."/>
            <person name="Talag J."/>
            <person name="Zuccolo A."/>
            <person name="Fan C."/>
            <person name="Sebastian A."/>
            <person name="Kramer M."/>
            <person name="Spiegel L."/>
            <person name="Nascimento L."/>
            <person name="Zutavern T."/>
            <person name="Miller B."/>
            <person name="Ambroise C."/>
            <person name="Muller S."/>
            <person name="Spooner W."/>
            <person name="Narechania A."/>
            <person name="Ren L."/>
            <person name="Wei S."/>
            <person name="Kumari S."/>
            <person name="Faga B."/>
            <person name="Levy M.J."/>
            <person name="McMahan L."/>
            <person name="Van Buren P."/>
            <person name="Vaughn M.W."/>
            <person name="Ying K."/>
            <person name="Yeh C.-T."/>
            <person name="Emrich S.J."/>
            <person name="Jia Y."/>
            <person name="Kalyanaraman A."/>
            <person name="Hsia A.-P."/>
            <person name="Barbazuk W.B."/>
            <person name="Baucom R.S."/>
            <person name="Brutnell T.P."/>
            <person name="Carpita N.C."/>
            <person name="Chaparro C."/>
            <person name="Chia J.-M."/>
            <person name="Deragon J.-M."/>
            <person name="Estill J.C."/>
            <person name="Fu Y."/>
            <person name="Jeddeloh J.A."/>
            <person name="Han Y."/>
            <person name="Lee H."/>
            <person name="Li P."/>
            <person name="Lisch D.R."/>
            <person name="Liu S."/>
            <person name="Liu Z."/>
            <person name="Nagel D.H."/>
            <person name="McCann M.C."/>
            <person name="SanMiguel P."/>
            <person name="Myers A.M."/>
            <person name="Nettleton D."/>
            <person name="Nguyen J."/>
            <person name="Penning B.W."/>
            <person name="Ponnala L."/>
            <person name="Schneider K.L."/>
            <person name="Schwartz D.C."/>
            <person name="Sharma A."/>
            <person name="Soderlund C."/>
            <person name="Springer N.M."/>
            <person name="Sun Q."/>
            <person name="Wang H."/>
            <person name="Waterman M."/>
            <person name="Westerman R."/>
            <person name="Wolfgruber T.K."/>
            <person name="Yang L."/>
            <person name="Yu Y."/>
            <person name="Zhang L."/>
            <person name="Zhou S."/>
            <person name="Zhu Q."/>
            <person name="Bennetzen J.L."/>
            <person name="Dawe R.K."/>
            <person name="Jiang J."/>
            <person name="Jiang N."/>
            <person name="Presting G.G."/>
            <person name="Wessler S.R."/>
            <person name="Aluru S."/>
            <person name="Martienssen R.A."/>
            <person name="Clifton S.W."/>
            <person name="McCombie W.R."/>
            <person name="Wing R.A."/>
            <person name="Wilson R.K."/>
        </authorList>
    </citation>
    <scope>NUCLEOTIDE SEQUENCE [LARGE SCALE GENOMIC DNA]</scope>
    <source>
        <strain evidence="6">cv. B73</strain>
    </source>
</reference>
<feature type="compositionally biased region" description="Low complexity" evidence="4">
    <location>
        <begin position="468"/>
        <end position="478"/>
    </location>
</feature>
<keyword evidence="2" id="KW-0863">Zinc-finger</keyword>
<dbReference type="GO" id="GO:0006511">
    <property type="term" value="P:ubiquitin-dependent protein catabolic process"/>
    <property type="evidence" value="ECO:0000318"/>
    <property type="project" value="GO_Central"/>
</dbReference>
<dbReference type="Gene3D" id="3.30.40.10">
    <property type="entry name" value="Zinc/RING finger domain, C3HC4 (zinc finger)"/>
    <property type="match status" value="1"/>
</dbReference>
<dbReference type="Proteomes" id="UP000007305">
    <property type="component" value="Chromosome 10"/>
</dbReference>
<evidence type="ECO:0000256" key="2">
    <source>
        <dbReference type="ARBA" id="ARBA00022771"/>
    </source>
</evidence>
<keyword evidence="1" id="KW-0479">Metal-binding</keyword>
<dbReference type="FunCoup" id="A0A804RKY5">
    <property type="interactions" value="879"/>
</dbReference>
<feature type="region of interest" description="Disordered" evidence="4">
    <location>
        <begin position="415"/>
        <end position="505"/>
    </location>
</feature>
<evidence type="ECO:0000256" key="3">
    <source>
        <dbReference type="ARBA" id="ARBA00022833"/>
    </source>
</evidence>
<evidence type="ECO:0000313" key="5">
    <source>
        <dbReference type="EnsemblPlants" id="Zm00001eb426420_P002"/>
    </source>
</evidence>
<reference evidence="5" key="3">
    <citation type="submission" date="2021-05" db="UniProtKB">
        <authorList>
            <consortium name="EnsemblPlants"/>
        </authorList>
    </citation>
    <scope>IDENTIFICATION</scope>
    <source>
        <strain evidence="5">cv. B73</strain>
    </source>
</reference>
<dbReference type="EnsemblPlants" id="Zm00001eb426420_T002">
    <property type="protein sequence ID" value="Zm00001eb426420_P002"/>
    <property type="gene ID" value="Zm00001eb426420"/>
</dbReference>
<proteinExistence type="predicted"/>
<feature type="compositionally biased region" description="Low complexity" evidence="4">
    <location>
        <begin position="415"/>
        <end position="427"/>
    </location>
</feature>
<dbReference type="PANTHER" id="PTHR45931">
    <property type="entry name" value="SI:CH211-59O9.10"/>
    <property type="match status" value="1"/>
</dbReference>